<dbReference type="InterPro" id="IPR001155">
    <property type="entry name" value="OxRdtase_FMN_N"/>
</dbReference>
<dbReference type="Proteomes" id="UP000325780">
    <property type="component" value="Unassembled WGS sequence"/>
</dbReference>
<dbReference type="GO" id="GO:0003959">
    <property type="term" value="F:NADPH dehydrogenase activity"/>
    <property type="evidence" value="ECO:0007669"/>
    <property type="project" value="TreeGrafter"/>
</dbReference>
<proteinExistence type="predicted"/>
<evidence type="ECO:0000256" key="1">
    <source>
        <dbReference type="ARBA" id="ARBA00022857"/>
    </source>
</evidence>
<keyword evidence="4" id="KW-1185">Reference proteome</keyword>
<reference evidence="3 4" key="1">
    <citation type="submission" date="2019-04" db="EMBL/GenBank/DDBJ databases">
        <title>Friends and foes A comparative genomics study of 23 Aspergillus species from section Flavi.</title>
        <authorList>
            <consortium name="DOE Joint Genome Institute"/>
            <person name="Kjaerbolling I."/>
            <person name="Vesth T."/>
            <person name="Frisvad J.C."/>
            <person name="Nybo J.L."/>
            <person name="Theobald S."/>
            <person name="Kildgaard S."/>
            <person name="Isbrandt T."/>
            <person name="Kuo A."/>
            <person name="Sato A."/>
            <person name="Lyhne E.K."/>
            <person name="Kogle M.E."/>
            <person name="Wiebenga A."/>
            <person name="Kun R.S."/>
            <person name="Lubbers R.J."/>
            <person name="Makela M.R."/>
            <person name="Barry K."/>
            <person name="Chovatia M."/>
            <person name="Clum A."/>
            <person name="Daum C."/>
            <person name="Haridas S."/>
            <person name="He G."/>
            <person name="LaButti K."/>
            <person name="Lipzen A."/>
            <person name="Mondo S."/>
            <person name="Riley R."/>
            <person name="Salamov A."/>
            <person name="Simmons B.A."/>
            <person name="Magnuson J.K."/>
            <person name="Henrissat B."/>
            <person name="Mortensen U.H."/>
            <person name="Larsen T.O."/>
            <person name="Devries R.P."/>
            <person name="Grigoriev I.V."/>
            <person name="Machida M."/>
            <person name="Baker S.E."/>
            <person name="Andersen M.R."/>
        </authorList>
    </citation>
    <scope>NUCLEOTIDE SEQUENCE [LARGE SCALE GENOMIC DNA]</scope>
    <source>
        <strain evidence="3 4">IBT 18842</strain>
    </source>
</reference>
<dbReference type="InterPro" id="IPR045247">
    <property type="entry name" value="Oye-like"/>
</dbReference>
<feature type="domain" description="NADH:flavin oxidoreductase/NADH oxidase N-terminal" evidence="2">
    <location>
        <begin position="3"/>
        <end position="335"/>
    </location>
</feature>
<evidence type="ECO:0000313" key="4">
    <source>
        <dbReference type="Proteomes" id="UP000325780"/>
    </source>
</evidence>
<organism evidence="3 4">
    <name type="scientific">Aspergillus avenaceus</name>
    <dbReference type="NCBI Taxonomy" id="36643"/>
    <lineage>
        <taxon>Eukaryota</taxon>
        <taxon>Fungi</taxon>
        <taxon>Dikarya</taxon>
        <taxon>Ascomycota</taxon>
        <taxon>Pezizomycotina</taxon>
        <taxon>Eurotiomycetes</taxon>
        <taxon>Eurotiomycetidae</taxon>
        <taxon>Eurotiales</taxon>
        <taxon>Aspergillaceae</taxon>
        <taxon>Aspergillus</taxon>
        <taxon>Aspergillus subgen. Circumdati</taxon>
    </lineage>
</organism>
<dbReference type="Gene3D" id="3.20.20.70">
    <property type="entry name" value="Aldolase class I"/>
    <property type="match status" value="1"/>
</dbReference>
<dbReference type="PANTHER" id="PTHR22893:SF91">
    <property type="entry name" value="NADPH DEHYDROGENASE 2-RELATED"/>
    <property type="match status" value="1"/>
</dbReference>
<keyword evidence="1" id="KW-0521">NADP</keyword>
<evidence type="ECO:0000313" key="3">
    <source>
        <dbReference type="EMBL" id="KAE8149373.1"/>
    </source>
</evidence>
<dbReference type="OrthoDB" id="276546at2759"/>
<name>A0A5N6TSN4_ASPAV</name>
<dbReference type="Pfam" id="PF00724">
    <property type="entry name" value="Oxidored_FMN"/>
    <property type="match status" value="1"/>
</dbReference>
<dbReference type="CDD" id="cd02933">
    <property type="entry name" value="OYE_like_FMN"/>
    <property type="match status" value="1"/>
</dbReference>
<dbReference type="EMBL" id="ML742125">
    <property type="protein sequence ID" value="KAE8149373.1"/>
    <property type="molecule type" value="Genomic_DNA"/>
</dbReference>
<dbReference type="AlphaFoldDB" id="A0A5N6TSN4"/>
<sequence length="368" mass="40428">MSKLFTPLQVGRVQLAHRIAMAPMTRFRVDDDHVPLPMVREHFEQRAAVPGTLLISEATVISPRAGGYANVPGIWSPEQIAGWRSVTDAVHAKGSHIYMQIWALGRVANEDFLKKDGYDVVSSSALPFGDGAVPRPLTEDEIQAYIGDFAQAAKNAVAAGFDGVEIHAANGYLIDQFIQDNSNKRTDKWGGSVANRARFAIEVTRAVVEAVGADRTAIRFSPYSTFQGMRMADPVPQFEYLAGEIAKFNLAYVHLIEPRISGNADVDVSEADSLRFFVEKYEKAGPIVVAGGYKADSAQEAVDLLYKDYDTVVAIGRPFTSNPDLPFRVKAGVPLRPHEREKLYIPKSPVGYLDYDFSEEFKTAQAAA</sequence>
<evidence type="ECO:0000259" key="2">
    <source>
        <dbReference type="Pfam" id="PF00724"/>
    </source>
</evidence>
<dbReference type="SUPFAM" id="SSF51395">
    <property type="entry name" value="FMN-linked oxidoreductases"/>
    <property type="match status" value="1"/>
</dbReference>
<dbReference type="GO" id="GO:0010181">
    <property type="term" value="F:FMN binding"/>
    <property type="evidence" value="ECO:0007669"/>
    <property type="project" value="InterPro"/>
</dbReference>
<dbReference type="InterPro" id="IPR013785">
    <property type="entry name" value="Aldolase_TIM"/>
</dbReference>
<accession>A0A5N6TSN4</accession>
<protein>
    <submittedName>
        <fullName evidence="3">NADH:flavin oxidoreductase/NADH oxidase family protein</fullName>
    </submittedName>
</protein>
<dbReference type="FunFam" id="3.20.20.70:FF:000138">
    <property type="entry name" value="NADPH dehydrogenase 1"/>
    <property type="match status" value="1"/>
</dbReference>
<gene>
    <name evidence="3" type="ORF">BDV25DRAFT_156477</name>
</gene>
<dbReference type="PANTHER" id="PTHR22893">
    <property type="entry name" value="NADH OXIDOREDUCTASE-RELATED"/>
    <property type="match status" value="1"/>
</dbReference>